<dbReference type="EC" id="3.1.3.80" evidence="3"/>
<reference evidence="15" key="1">
    <citation type="submission" date="2020-11" db="EMBL/GenBank/DDBJ databases">
        <authorList>
            <person name="Whiteford S."/>
        </authorList>
    </citation>
    <scope>NUCLEOTIDE SEQUENCE</scope>
</reference>
<evidence type="ECO:0000256" key="10">
    <source>
        <dbReference type="ARBA" id="ARBA00043668"/>
    </source>
</evidence>
<evidence type="ECO:0000256" key="2">
    <source>
        <dbReference type="ARBA" id="ARBA00008422"/>
    </source>
</evidence>
<evidence type="ECO:0000256" key="5">
    <source>
        <dbReference type="ARBA" id="ARBA00018097"/>
    </source>
</evidence>
<dbReference type="GO" id="GO:0016020">
    <property type="term" value="C:membrane"/>
    <property type="evidence" value="ECO:0007669"/>
    <property type="project" value="UniProtKB-SubCell"/>
</dbReference>
<keyword evidence="16" id="KW-1185">Reference proteome</keyword>
<keyword evidence="7" id="KW-0378">Hydrolase</keyword>
<dbReference type="AlphaFoldDB" id="A0A8S4D9A9"/>
<dbReference type="GO" id="GO:0052745">
    <property type="term" value="F:inositol phosphate phosphatase activity"/>
    <property type="evidence" value="ECO:0007669"/>
    <property type="project" value="TreeGrafter"/>
</dbReference>
<comment type="catalytic activity">
    <reaction evidence="12">
        <text>1D-myo-inositol hexakisphosphate + H2O = 1D-myo-inositol 1,2,4,5,6-pentakisphosphate + phosphate</text>
        <dbReference type="Rhea" id="RHEA:16989"/>
        <dbReference type="ChEBI" id="CHEBI:15377"/>
        <dbReference type="ChEBI" id="CHEBI:43474"/>
        <dbReference type="ChEBI" id="CHEBI:57798"/>
        <dbReference type="ChEBI" id="CHEBI:58130"/>
        <dbReference type="EC" id="3.1.3.62"/>
    </reaction>
    <physiologicalReaction direction="left-to-right" evidence="12">
        <dbReference type="Rhea" id="RHEA:16990"/>
    </physiologicalReaction>
</comment>
<dbReference type="InterPro" id="IPR029033">
    <property type="entry name" value="His_PPase_superfam"/>
</dbReference>
<evidence type="ECO:0000256" key="1">
    <source>
        <dbReference type="ARBA" id="ARBA00004370"/>
    </source>
</evidence>
<comment type="catalytic activity">
    <reaction evidence="11">
        <text>1D-myo-inositol 1,2,4,5,6-pentakisphosphate + H2O = 1D-myo-inositol 1,2,5,6-tetrakisphosphate + phosphate</text>
        <dbReference type="Rhea" id="RHEA:77115"/>
        <dbReference type="ChEBI" id="CHEBI:15377"/>
        <dbReference type="ChEBI" id="CHEBI:43474"/>
        <dbReference type="ChEBI" id="CHEBI:57798"/>
        <dbReference type="ChEBI" id="CHEBI:195535"/>
        <dbReference type="EC" id="3.1.3.62"/>
    </reaction>
    <physiologicalReaction direction="left-to-right" evidence="11">
        <dbReference type="Rhea" id="RHEA:77116"/>
    </physiologicalReaction>
</comment>
<dbReference type="EMBL" id="CAJHNJ030000003">
    <property type="protein sequence ID" value="CAG9093890.1"/>
    <property type="molecule type" value="Genomic_DNA"/>
</dbReference>
<dbReference type="GO" id="GO:0034417">
    <property type="term" value="F:bisphosphoglycerate 3-phosphatase activity"/>
    <property type="evidence" value="ECO:0007669"/>
    <property type="project" value="UniProtKB-EC"/>
</dbReference>
<organism evidence="15 16">
    <name type="scientific">Plutella xylostella</name>
    <name type="common">Diamondback moth</name>
    <name type="synonym">Plutella maculipennis</name>
    <dbReference type="NCBI Taxonomy" id="51655"/>
    <lineage>
        <taxon>Eukaryota</taxon>
        <taxon>Metazoa</taxon>
        <taxon>Ecdysozoa</taxon>
        <taxon>Arthropoda</taxon>
        <taxon>Hexapoda</taxon>
        <taxon>Insecta</taxon>
        <taxon>Pterygota</taxon>
        <taxon>Neoptera</taxon>
        <taxon>Endopterygota</taxon>
        <taxon>Lepidoptera</taxon>
        <taxon>Glossata</taxon>
        <taxon>Ditrysia</taxon>
        <taxon>Yponomeutoidea</taxon>
        <taxon>Plutellidae</taxon>
        <taxon>Plutella</taxon>
    </lineage>
</organism>
<evidence type="ECO:0000256" key="3">
    <source>
        <dbReference type="ARBA" id="ARBA00012976"/>
    </source>
</evidence>
<dbReference type="InterPro" id="IPR000560">
    <property type="entry name" value="His_Pase_clade-2"/>
</dbReference>
<comment type="catalytic activity">
    <reaction evidence="10">
        <text>1D-myo-inositol 1,2,5,6-tetrakisphosphate + H2O = 1D-myo-inositol 1,2,6-trisphosphate + phosphate</text>
        <dbReference type="Rhea" id="RHEA:77119"/>
        <dbReference type="ChEBI" id="CHEBI:15377"/>
        <dbReference type="ChEBI" id="CHEBI:43474"/>
        <dbReference type="ChEBI" id="CHEBI:195535"/>
        <dbReference type="ChEBI" id="CHEBI:195537"/>
        <dbReference type="EC" id="3.1.3.62"/>
    </reaction>
    <physiologicalReaction direction="left-to-right" evidence="10">
        <dbReference type="Rhea" id="RHEA:77120"/>
    </physiologicalReaction>
</comment>
<proteinExistence type="inferred from homology"/>
<evidence type="ECO:0000256" key="14">
    <source>
        <dbReference type="SAM" id="SignalP"/>
    </source>
</evidence>
<dbReference type="CDD" id="cd07061">
    <property type="entry name" value="HP_HAP_like"/>
    <property type="match status" value="1"/>
</dbReference>
<evidence type="ECO:0000256" key="7">
    <source>
        <dbReference type="ARBA" id="ARBA00022801"/>
    </source>
</evidence>
<dbReference type="Proteomes" id="UP000653454">
    <property type="component" value="Unassembled WGS sequence"/>
</dbReference>
<evidence type="ECO:0000256" key="6">
    <source>
        <dbReference type="ARBA" id="ARBA00022729"/>
    </source>
</evidence>
<name>A0A8S4D9A9_PLUXY</name>
<comment type="subcellular location">
    <subcellularLocation>
        <location evidence="1">Membrane</location>
    </subcellularLocation>
</comment>
<keyword evidence="8" id="KW-0472">Membrane</keyword>
<evidence type="ECO:0000256" key="9">
    <source>
        <dbReference type="ARBA" id="ARBA00031642"/>
    </source>
</evidence>
<evidence type="ECO:0000313" key="16">
    <source>
        <dbReference type="Proteomes" id="UP000653454"/>
    </source>
</evidence>
<dbReference type="SUPFAM" id="SSF53254">
    <property type="entry name" value="Phosphoglycerate mutase-like"/>
    <property type="match status" value="2"/>
</dbReference>
<evidence type="ECO:0000256" key="13">
    <source>
        <dbReference type="ARBA" id="ARBA00043832"/>
    </source>
</evidence>
<evidence type="ECO:0000256" key="12">
    <source>
        <dbReference type="ARBA" id="ARBA00043691"/>
    </source>
</evidence>
<comment type="catalytic activity">
    <reaction evidence="13">
        <text>(2R)-2,3-bisphosphoglycerate + H2O = (2R)-2-phosphoglycerate + phosphate</text>
        <dbReference type="Rhea" id="RHEA:27381"/>
        <dbReference type="ChEBI" id="CHEBI:15377"/>
        <dbReference type="ChEBI" id="CHEBI:43474"/>
        <dbReference type="ChEBI" id="CHEBI:58248"/>
        <dbReference type="ChEBI" id="CHEBI:58289"/>
        <dbReference type="EC" id="3.1.3.80"/>
    </reaction>
    <physiologicalReaction direction="left-to-right" evidence="13">
        <dbReference type="Rhea" id="RHEA:27382"/>
    </physiologicalReaction>
</comment>
<dbReference type="GO" id="GO:0003993">
    <property type="term" value="F:acid phosphatase activity"/>
    <property type="evidence" value="ECO:0007669"/>
    <property type="project" value="TreeGrafter"/>
</dbReference>
<keyword evidence="6 14" id="KW-0732">Signal</keyword>
<dbReference type="PANTHER" id="PTHR20963:SF8">
    <property type="entry name" value="MULTIPLE INOSITOL POLYPHOSPHATE PHOSPHATASE 1"/>
    <property type="match status" value="1"/>
</dbReference>
<evidence type="ECO:0000256" key="8">
    <source>
        <dbReference type="ARBA" id="ARBA00023136"/>
    </source>
</evidence>
<sequence length="653" mass="74491">MGWIALSMLALVCAAQAQEVCLSAEEDPYLLFGTKTAYNFAHTAGISTTRIQDVIGCSPIAFWSLNRHGSHNPELNEINELQRLQDLRDNIIANYKNGNFRNTNQRMCTSDVNLLERWQWSVRHTAASAGDLTSEGYVTAQNLAQAWRQRYPGLLTDNRHDYLRWQWSARHTAASAGELTGEGYVTAQHLAQAWRRRYPGLLTDNRHDYLVSGEMANIPRSRFFGESSRGAVAVERAAHGGEAGELTGGGYVTAQHLAQAWRRRYPGLLTDNRHDYLSILPVVSQSSVVSFVERWQWSARHTAASAGELTGEGYVTAQHLAQAWRRPYPGLLTDNRHDYLFKYLNDRRSSSSFRAYTEGLFRAQAQDQDIPNASDEKLLTPYKFCPAWTKDVEQNNETTSYQLIFESKQEYRDMINNISLRLGFNYEIDKESIKRMYQMCRYNKAWDIAQISPWCAAFTKSDLQRLEYAEDLETYYKYGYGSPINQKLGCGLVKDMFDFFQHQIESGDIPQQPRAKIYFTDAPTLLLTLTSLGAHRQVTPLTGDNYRTQVQQRKWVTSTVAPYNANLAAVLYKCDPNSNYQIQEKYQVLFLENEQQMVLDNCRVGLCDWSLVKQKYGNTSSCDMQFCNAANSINSLFGISLALLSFLVRYISV</sequence>
<protein>
    <recommendedName>
        <fullName evidence="5">Multiple inositol polyphosphate phosphatase 1</fullName>
        <ecNumber evidence="4">3.1.3.62</ecNumber>
        <ecNumber evidence="3">3.1.3.80</ecNumber>
    </recommendedName>
    <alternativeName>
        <fullName evidence="9">2,3-bisphosphoglycerate 3-phosphatase</fullName>
    </alternativeName>
</protein>
<feature type="signal peptide" evidence="14">
    <location>
        <begin position="1"/>
        <end position="17"/>
    </location>
</feature>
<dbReference type="Pfam" id="PF00328">
    <property type="entry name" value="His_Phos_2"/>
    <property type="match status" value="1"/>
</dbReference>
<dbReference type="PANTHER" id="PTHR20963">
    <property type="entry name" value="MULTIPLE INOSITOL POLYPHOSPHATE PHOSPHATASE-RELATED"/>
    <property type="match status" value="1"/>
</dbReference>
<gene>
    <name evidence="15" type="ORF">PLXY2_LOCUS1237</name>
</gene>
<evidence type="ECO:0000256" key="4">
    <source>
        <dbReference type="ARBA" id="ARBA00013040"/>
    </source>
</evidence>
<dbReference type="EC" id="3.1.3.62" evidence="4"/>
<evidence type="ECO:0000313" key="15">
    <source>
        <dbReference type="EMBL" id="CAG9093890.1"/>
    </source>
</evidence>
<accession>A0A8S4D9A9</accession>
<evidence type="ECO:0000256" key="11">
    <source>
        <dbReference type="ARBA" id="ARBA00043671"/>
    </source>
</evidence>
<comment type="similarity">
    <text evidence="2">Belongs to the histidine acid phosphatase family. MINPP1 subfamily.</text>
</comment>
<comment type="caution">
    <text evidence="15">The sequence shown here is derived from an EMBL/GenBank/DDBJ whole genome shotgun (WGS) entry which is preliminary data.</text>
</comment>
<feature type="chain" id="PRO_5035731051" description="Multiple inositol polyphosphate phosphatase 1" evidence="14">
    <location>
        <begin position="18"/>
        <end position="653"/>
    </location>
</feature>
<dbReference type="Gene3D" id="3.40.50.1240">
    <property type="entry name" value="Phosphoglycerate mutase-like"/>
    <property type="match status" value="2"/>
</dbReference>